<comment type="caution">
    <text evidence="7">The sequence shown here is derived from an EMBL/GenBank/DDBJ whole genome shotgun (WGS) entry which is preliminary data.</text>
</comment>
<dbReference type="PANTHER" id="PTHR30055">
    <property type="entry name" value="HTH-TYPE TRANSCRIPTIONAL REGULATOR RUTR"/>
    <property type="match status" value="1"/>
</dbReference>
<dbReference type="PRINTS" id="PR00455">
    <property type="entry name" value="HTHTETR"/>
</dbReference>
<dbReference type="RefSeq" id="WP_377420361.1">
    <property type="nucleotide sequence ID" value="NZ_JBHSPR010000008.1"/>
</dbReference>
<dbReference type="InterPro" id="IPR036271">
    <property type="entry name" value="Tet_transcr_reg_TetR-rel_C_sf"/>
</dbReference>
<dbReference type="InterPro" id="IPR049445">
    <property type="entry name" value="TetR_SbtR-like_C"/>
</dbReference>
<name>A0ABW1K6T1_9ACTN</name>
<feature type="domain" description="HTH tetR-type" evidence="6">
    <location>
        <begin position="24"/>
        <end position="83"/>
    </location>
</feature>
<evidence type="ECO:0000256" key="5">
    <source>
        <dbReference type="SAM" id="MobiDB-lite"/>
    </source>
</evidence>
<feature type="region of interest" description="Disordered" evidence="5">
    <location>
        <begin position="1"/>
        <end position="23"/>
    </location>
</feature>
<evidence type="ECO:0000313" key="8">
    <source>
        <dbReference type="Proteomes" id="UP001596203"/>
    </source>
</evidence>
<dbReference type="SUPFAM" id="SSF46689">
    <property type="entry name" value="Homeodomain-like"/>
    <property type="match status" value="1"/>
</dbReference>
<keyword evidence="3" id="KW-0804">Transcription</keyword>
<dbReference type="Proteomes" id="UP001596203">
    <property type="component" value="Unassembled WGS sequence"/>
</dbReference>
<accession>A0ABW1K6T1</accession>
<keyword evidence="2 4" id="KW-0238">DNA-binding</keyword>
<dbReference type="PROSITE" id="PS50977">
    <property type="entry name" value="HTH_TETR_2"/>
    <property type="match status" value="1"/>
</dbReference>
<evidence type="ECO:0000256" key="1">
    <source>
        <dbReference type="ARBA" id="ARBA00023015"/>
    </source>
</evidence>
<dbReference type="InterPro" id="IPR001647">
    <property type="entry name" value="HTH_TetR"/>
</dbReference>
<dbReference type="InterPro" id="IPR009057">
    <property type="entry name" value="Homeodomain-like_sf"/>
</dbReference>
<protein>
    <submittedName>
        <fullName evidence="7">TetR/AcrR family transcriptional regulator</fullName>
    </submittedName>
</protein>
<proteinExistence type="predicted"/>
<dbReference type="PANTHER" id="PTHR30055:SF234">
    <property type="entry name" value="HTH-TYPE TRANSCRIPTIONAL REGULATOR BETI"/>
    <property type="match status" value="1"/>
</dbReference>
<organism evidence="7 8">
    <name type="scientific">Plantactinospora solaniradicis</name>
    <dbReference type="NCBI Taxonomy" id="1723736"/>
    <lineage>
        <taxon>Bacteria</taxon>
        <taxon>Bacillati</taxon>
        <taxon>Actinomycetota</taxon>
        <taxon>Actinomycetes</taxon>
        <taxon>Micromonosporales</taxon>
        <taxon>Micromonosporaceae</taxon>
        <taxon>Plantactinospora</taxon>
    </lineage>
</organism>
<evidence type="ECO:0000259" key="6">
    <source>
        <dbReference type="PROSITE" id="PS50977"/>
    </source>
</evidence>
<evidence type="ECO:0000256" key="2">
    <source>
        <dbReference type="ARBA" id="ARBA00023125"/>
    </source>
</evidence>
<keyword evidence="8" id="KW-1185">Reference proteome</keyword>
<dbReference type="Pfam" id="PF00440">
    <property type="entry name" value="TetR_N"/>
    <property type="match status" value="1"/>
</dbReference>
<dbReference type="EMBL" id="JBHSPR010000008">
    <property type="protein sequence ID" value="MFC6016719.1"/>
    <property type="molecule type" value="Genomic_DNA"/>
</dbReference>
<evidence type="ECO:0000256" key="3">
    <source>
        <dbReference type="ARBA" id="ARBA00023163"/>
    </source>
</evidence>
<dbReference type="SUPFAM" id="SSF48498">
    <property type="entry name" value="Tetracyclin repressor-like, C-terminal domain"/>
    <property type="match status" value="1"/>
</dbReference>
<feature type="DNA-binding region" description="H-T-H motif" evidence="4">
    <location>
        <begin position="46"/>
        <end position="65"/>
    </location>
</feature>
<evidence type="ECO:0000313" key="7">
    <source>
        <dbReference type="EMBL" id="MFC6016719.1"/>
    </source>
</evidence>
<gene>
    <name evidence="7" type="ORF">ACFP2T_10950</name>
</gene>
<dbReference type="Gene3D" id="1.10.357.10">
    <property type="entry name" value="Tetracycline Repressor, domain 2"/>
    <property type="match status" value="1"/>
</dbReference>
<keyword evidence="1" id="KW-0805">Transcription regulation</keyword>
<dbReference type="Pfam" id="PF21597">
    <property type="entry name" value="TetR_C_43"/>
    <property type="match status" value="1"/>
</dbReference>
<reference evidence="8" key="1">
    <citation type="journal article" date="2019" name="Int. J. Syst. Evol. Microbiol.">
        <title>The Global Catalogue of Microorganisms (GCM) 10K type strain sequencing project: providing services to taxonomists for standard genome sequencing and annotation.</title>
        <authorList>
            <consortium name="The Broad Institute Genomics Platform"/>
            <consortium name="The Broad Institute Genome Sequencing Center for Infectious Disease"/>
            <person name="Wu L."/>
            <person name="Ma J."/>
        </authorList>
    </citation>
    <scope>NUCLEOTIDE SEQUENCE [LARGE SCALE GENOMIC DNA]</scope>
    <source>
        <strain evidence="8">ZS-35-S2</strain>
    </source>
</reference>
<dbReference type="InterPro" id="IPR050109">
    <property type="entry name" value="HTH-type_TetR-like_transc_reg"/>
</dbReference>
<evidence type="ECO:0000256" key="4">
    <source>
        <dbReference type="PROSITE-ProRule" id="PRU00335"/>
    </source>
</evidence>
<sequence>MANKPAASDTSSHRPGRALRADAQRNRARVLQVAAEVFATEGLSVPVHEIARRAGVGTGTVSRHFPTKEELFAAILLDRMQQLTGQAEALADTHDAATAFFTFFATLVREGAANRGLAEALAGAGYDLETAATQAGHDVSGQLRTMLARAQQAGAVRADITYPDVKALMAGCLSRDVDDPHGAALSRLVTVVCEGLRARPS</sequence>